<comment type="caution">
    <text evidence="5">The sequence shown here is derived from an EMBL/GenBank/DDBJ whole genome shotgun (WGS) entry which is preliminary data.</text>
</comment>
<dbReference type="PANTHER" id="PTHR20982">
    <property type="entry name" value="RIBOSOME RECYCLING FACTOR"/>
    <property type="match status" value="1"/>
</dbReference>
<dbReference type="SUPFAM" id="SSF55194">
    <property type="entry name" value="Ribosome recycling factor, RRF"/>
    <property type="match status" value="1"/>
</dbReference>
<dbReference type="InterPro" id="IPR036191">
    <property type="entry name" value="RRF_sf"/>
</dbReference>
<proteinExistence type="inferred from homology"/>
<dbReference type="EMBL" id="JBBLZC010000001">
    <property type="protein sequence ID" value="MEK0081640.1"/>
    <property type="molecule type" value="Genomic_DNA"/>
</dbReference>
<dbReference type="HAMAP" id="MF_00040">
    <property type="entry name" value="RRF"/>
    <property type="match status" value="1"/>
</dbReference>
<dbReference type="CDD" id="cd00520">
    <property type="entry name" value="RRF"/>
    <property type="match status" value="1"/>
</dbReference>
<keyword evidence="6" id="KW-1185">Reference proteome</keyword>
<dbReference type="InterPro" id="IPR023584">
    <property type="entry name" value="Ribosome_recyc_fac_dom"/>
</dbReference>
<evidence type="ECO:0000259" key="4">
    <source>
        <dbReference type="Pfam" id="PF01765"/>
    </source>
</evidence>
<evidence type="ECO:0000313" key="6">
    <source>
        <dbReference type="Proteomes" id="UP001375743"/>
    </source>
</evidence>
<dbReference type="Gene3D" id="1.10.132.20">
    <property type="entry name" value="Ribosome-recycling factor"/>
    <property type="match status" value="1"/>
</dbReference>
<dbReference type="NCBIfam" id="TIGR00496">
    <property type="entry name" value="frr"/>
    <property type="match status" value="1"/>
</dbReference>
<reference evidence="5 6" key="1">
    <citation type="submission" date="2024-01" db="EMBL/GenBank/DDBJ databases">
        <title>Multi-omics insights into the function and evolution of sodium benzoate biodegradation pathways in Benzoatithermus flavus gen. nov., sp. nov. from hot spring.</title>
        <authorList>
            <person name="Hu C.-J."/>
            <person name="Li W.-J."/>
        </authorList>
    </citation>
    <scope>NUCLEOTIDE SEQUENCE [LARGE SCALE GENOMIC DNA]</scope>
    <source>
        <strain evidence="5 6">SYSU G07066</strain>
    </source>
</reference>
<sequence length="187" mass="21283">MSGRQPDLADLRKRMDSALEVLRKELQGLRTGRASASLLEPIMVEAYGSEMPLTQVGTINVPEPRMLTVQVWDRGLVKAVEKAIRNSSLGLNPAVDGQLIRVPLPELTQERRNELVKVAHKYAEQARIAIRNVRRDGMDQLKKLEKDGDISQDEHKHWSDEVQKMTDKHIEAVNQLLEQKEKDILHV</sequence>
<evidence type="ECO:0000256" key="2">
    <source>
        <dbReference type="ARBA" id="ARBA00022917"/>
    </source>
</evidence>
<dbReference type="Proteomes" id="UP001375743">
    <property type="component" value="Unassembled WGS sequence"/>
</dbReference>
<protein>
    <recommendedName>
        <fullName evidence="3">Ribosome-recycling factor</fullName>
        <shortName evidence="3">RRF</shortName>
    </recommendedName>
    <alternativeName>
        <fullName evidence="3">Ribosome-releasing factor</fullName>
    </alternativeName>
</protein>
<evidence type="ECO:0000256" key="3">
    <source>
        <dbReference type="HAMAP-Rule" id="MF_00040"/>
    </source>
</evidence>
<dbReference type="Gene3D" id="3.30.1360.40">
    <property type="match status" value="1"/>
</dbReference>
<keyword evidence="2 3" id="KW-0648">Protein biosynthesis</keyword>
<evidence type="ECO:0000256" key="1">
    <source>
        <dbReference type="ARBA" id="ARBA00005912"/>
    </source>
</evidence>
<dbReference type="InterPro" id="IPR002661">
    <property type="entry name" value="Ribosome_recyc_fac"/>
</dbReference>
<keyword evidence="3" id="KW-0963">Cytoplasm</keyword>
<gene>
    <name evidence="3 5" type="primary">frr</name>
    <name evidence="5" type="ORF">U1T56_00625</name>
</gene>
<dbReference type="PANTHER" id="PTHR20982:SF3">
    <property type="entry name" value="MITOCHONDRIAL RIBOSOME RECYCLING FACTOR PSEUDO 1"/>
    <property type="match status" value="1"/>
</dbReference>
<evidence type="ECO:0000313" key="5">
    <source>
        <dbReference type="EMBL" id="MEK0081640.1"/>
    </source>
</evidence>
<accession>A0ABU8XKB5</accession>
<comment type="similarity">
    <text evidence="1 3">Belongs to the RRF family.</text>
</comment>
<dbReference type="Pfam" id="PF01765">
    <property type="entry name" value="RRF"/>
    <property type="match status" value="1"/>
</dbReference>
<dbReference type="RefSeq" id="WP_418157490.1">
    <property type="nucleotide sequence ID" value="NZ_JBBLZC010000001.1"/>
</dbReference>
<comment type="subcellular location">
    <subcellularLocation>
        <location evidence="3">Cytoplasm</location>
    </subcellularLocation>
</comment>
<name>A0ABU8XKB5_9PROT</name>
<feature type="domain" description="Ribosome recycling factor" evidence="4">
    <location>
        <begin position="22"/>
        <end position="185"/>
    </location>
</feature>
<organism evidence="5 6">
    <name type="scientific">Benzoatithermus flavus</name>
    <dbReference type="NCBI Taxonomy" id="3108223"/>
    <lineage>
        <taxon>Bacteria</taxon>
        <taxon>Pseudomonadati</taxon>
        <taxon>Pseudomonadota</taxon>
        <taxon>Alphaproteobacteria</taxon>
        <taxon>Geminicoccales</taxon>
        <taxon>Geminicoccaceae</taxon>
        <taxon>Benzoatithermus</taxon>
    </lineage>
</organism>
<comment type="function">
    <text evidence="3">Responsible for the release of ribosomes from messenger RNA at the termination of protein biosynthesis. May increase the efficiency of translation by recycling ribosomes from one round of translation to another.</text>
</comment>